<organism evidence="1 2">
    <name type="scientific">Tropicibacter naphthalenivorans</name>
    <dbReference type="NCBI Taxonomy" id="441103"/>
    <lineage>
        <taxon>Bacteria</taxon>
        <taxon>Pseudomonadati</taxon>
        <taxon>Pseudomonadota</taxon>
        <taxon>Alphaproteobacteria</taxon>
        <taxon>Rhodobacterales</taxon>
        <taxon>Roseobacteraceae</taxon>
        <taxon>Tropicibacter</taxon>
    </lineage>
</organism>
<dbReference type="OrthoDB" id="7820300at2"/>
<evidence type="ECO:0000313" key="1">
    <source>
        <dbReference type="EMBL" id="CUH75453.1"/>
    </source>
</evidence>
<dbReference type="EMBL" id="CYSE01000001">
    <property type="protein sequence ID" value="CUH75453.1"/>
    <property type="molecule type" value="Genomic_DNA"/>
</dbReference>
<dbReference type="RefSeq" id="WP_058245999.1">
    <property type="nucleotide sequence ID" value="NZ_CYSE01000001.1"/>
</dbReference>
<keyword evidence="2" id="KW-1185">Reference proteome</keyword>
<protein>
    <submittedName>
        <fullName evidence="1">Uncharacterized protein</fullName>
    </submittedName>
</protein>
<reference evidence="1 2" key="1">
    <citation type="submission" date="2015-09" db="EMBL/GenBank/DDBJ databases">
        <authorList>
            <consortium name="Swine Surveillance"/>
        </authorList>
    </citation>
    <scope>NUCLEOTIDE SEQUENCE [LARGE SCALE GENOMIC DNA]</scope>
    <source>
        <strain evidence="1 2">CECT 7648</strain>
    </source>
</reference>
<sequence>MPHEFDPRIRFDPDRQIMEADFSDFHFDSSATVNRFYDRIEDRIRGSGEDLWFFLVNLNGTRIDPPA</sequence>
<dbReference type="AlphaFoldDB" id="A0A0P1G1M2"/>
<dbReference type="STRING" id="441103.TRN7648_00447"/>
<name>A0A0P1G1M2_9RHOB</name>
<gene>
    <name evidence="1" type="ORF">TRN7648_00447</name>
</gene>
<dbReference type="Proteomes" id="UP000054935">
    <property type="component" value="Unassembled WGS sequence"/>
</dbReference>
<accession>A0A0P1G1M2</accession>
<proteinExistence type="predicted"/>
<evidence type="ECO:0000313" key="2">
    <source>
        <dbReference type="Proteomes" id="UP000054935"/>
    </source>
</evidence>